<gene>
    <name evidence="6" type="ORF">Ana3638_18455</name>
</gene>
<dbReference type="AlphaFoldDB" id="A0A6P1TRH8"/>
<evidence type="ECO:0000256" key="4">
    <source>
        <dbReference type="ARBA" id="ARBA00023136"/>
    </source>
</evidence>
<feature type="transmembrane region" description="Helical" evidence="5">
    <location>
        <begin position="21"/>
        <end position="40"/>
    </location>
</feature>
<dbReference type="EMBL" id="CP048000">
    <property type="protein sequence ID" value="QHQ62521.1"/>
    <property type="molecule type" value="Genomic_DNA"/>
</dbReference>
<feature type="transmembrane region" description="Helical" evidence="5">
    <location>
        <begin position="60"/>
        <end position="86"/>
    </location>
</feature>
<accession>A0A6P1TRH8</accession>
<protein>
    <submittedName>
        <fullName evidence="6">Rhomboid family intramembrane serine protease</fullName>
    </submittedName>
</protein>
<proteinExistence type="predicted"/>
<dbReference type="GO" id="GO:0008233">
    <property type="term" value="F:peptidase activity"/>
    <property type="evidence" value="ECO:0007669"/>
    <property type="project" value="UniProtKB-KW"/>
</dbReference>
<evidence type="ECO:0000256" key="1">
    <source>
        <dbReference type="ARBA" id="ARBA00004141"/>
    </source>
</evidence>
<feature type="transmembrane region" description="Helical" evidence="5">
    <location>
        <begin position="184"/>
        <end position="201"/>
    </location>
</feature>
<keyword evidence="3 5" id="KW-1133">Transmembrane helix</keyword>
<name>A0A6P1TRH8_9FIRM</name>
<keyword evidence="4 5" id="KW-0472">Membrane</keyword>
<keyword evidence="6" id="KW-0645">Protease</keyword>
<reference evidence="6 7" key="1">
    <citation type="submission" date="2020-01" db="EMBL/GenBank/DDBJ databases">
        <title>Genome analysis of Anaerocolumna sp. CBA3638.</title>
        <authorList>
            <person name="Kim J."/>
            <person name="Roh S.W."/>
        </authorList>
    </citation>
    <scope>NUCLEOTIDE SEQUENCE [LARGE SCALE GENOMIC DNA]</scope>
    <source>
        <strain evidence="6 7">CBA3638</strain>
    </source>
</reference>
<sequence length="292" mass="34206">MNFINKLNRKYGRYAISNLMFYIILLYAAGFLINMINPAFYETYLMLDIYKVLHGQIWRIFTFIIQPTSGNNILFLAIELYLYYMIGNALENAWGAFRFNLYYISGILFNILAVIIVYIFTGQSIFLGLTYINRSMFFAFAALYPNVQFLLFFVIPVKVKYLGYIYGAYVLYEIFTAVMVKQYYVGIAIAVALGNFLIYFLSTRNYKRISPNEFKRKANYKRQVNSGRGSNIVDFKGKKTITRHKCAVCGRTELDDENLEFRFCSKCDGNYEYCMDHLFTHEHVRKAPNDQS</sequence>
<evidence type="ECO:0000313" key="7">
    <source>
        <dbReference type="Proteomes" id="UP000464314"/>
    </source>
</evidence>
<dbReference type="Proteomes" id="UP000464314">
    <property type="component" value="Chromosome"/>
</dbReference>
<dbReference type="RefSeq" id="WP_161839344.1">
    <property type="nucleotide sequence ID" value="NZ_CP048000.1"/>
</dbReference>
<keyword evidence="6" id="KW-0378">Hydrolase</keyword>
<dbReference type="KEGG" id="anr:Ana3638_18455"/>
<evidence type="ECO:0000256" key="2">
    <source>
        <dbReference type="ARBA" id="ARBA00022692"/>
    </source>
</evidence>
<dbReference type="InterPro" id="IPR035952">
    <property type="entry name" value="Rhomboid-like_sf"/>
</dbReference>
<comment type="subcellular location">
    <subcellularLocation>
        <location evidence="1">Membrane</location>
        <topology evidence="1">Multi-pass membrane protein</topology>
    </subcellularLocation>
</comment>
<dbReference type="SUPFAM" id="SSF144091">
    <property type="entry name" value="Rhomboid-like"/>
    <property type="match status" value="1"/>
</dbReference>
<dbReference type="Gene3D" id="1.20.1540.10">
    <property type="entry name" value="Rhomboid-like"/>
    <property type="match status" value="1"/>
</dbReference>
<keyword evidence="2 5" id="KW-0812">Transmembrane</keyword>
<feature type="transmembrane region" description="Helical" evidence="5">
    <location>
        <begin position="135"/>
        <end position="154"/>
    </location>
</feature>
<feature type="transmembrane region" description="Helical" evidence="5">
    <location>
        <begin position="107"/>
        <end position="129"/>
    </location>
</feature>
<evidence type="ECO:0000256" key="3">
    <source>
        <dbReference type="ARBA" id="ARBA00022989"/>
    </source>
</evidence>
<organism evidence="6 7">
    <name type="scientific">Anaerocolumna sedimenticola</name>
    <dbReference type="NCBI Taxonomy" id="2696063"/>
    <lineage>
        <taxon>Bacteria</taxon>
        <taxon>Bacillati</taxon>
        <taxon>Bacillota</taxon>
        <taxon>Clostridia</taxon>
        <taxon>Lachnospirales</taxon>
        <taxon>Lachnospiraceae</taxon>
        <taxon>Anaerocolumna</taxon>
    </lineage>
</organism>
<evidence type="ECO:0000256" key="5">
    <source>
        <dbReference type="SAM" id="Phobius"/>
    </source>
</evidence>
<keyword evidence="7" id="KW-1185">Reference proteome</keyword>
<evidence type="ECO:0000313" key="6">
    <source>
        <dbReference type="EMBL" id="QHQ62521.1"/>
    </source>
</evidence>
<dbReference type="GO" id="GO:0006508">
    <property type="term" value="P:proteolysis"/>
    <property type="evidence" value="ECO:0007669"/>
    <property type="project" value="UniProtKB-KW"/>
</dbReference>
<feature type="transmembrane region" description="Helical" evidence="5">
    <location>
        <begin position="161"/>
        <end position="178"/>
    </location>
</feature>
<dbReference type="GO" id="GO:0016020">
    <property type="term" value="C:membrane"/>
    <property type="evidence" value="ECO:0007669"/>
    <property type="project" value="UniProtKB-SubCell"/>
</dbReference>